<feature type="transmembrane region" description="Helical" evidence="8">
    <location>
        <begin position="53"/>
        <end position="74"/>
    </location>
</feature>
<feature type="transmembrane region" description="Helical" evidence="8">
    <location>
        <begin position="94"/>
        <end position="113"/>
    </location>
</feature>
<organism evidence="10 12">
    <name type="scientific">Adineta ricciae</name>
    <name type="common">Rotifer</name>
    <dbReference type="NCBI Taxonomy" id="249248"/>
    <lineage>
        <taxon>Eukaryota</taxon>
        <taxon>Metazoa</taxon>
        <taxon>Spiralia</taxon>
        <taxon>Gnathifera</taxon>
        <taxon>Rotifera</taxon>
        <taxon>Eurotatoria</taxon>
        <taxon>Bdelloidea</taxon>
        <taxon>Adinetida</taxon>
        <taxon>Adinetidae</taxon>
        <taxon>Adineta</taxon>
    </lineage>
</organism>
<comment type="caution">
    <text evidence="10">The sequence shown here is derived from an EMBL/GenBank/DDBJ whole genome shotgun (WGS) entry which is preliminary data.</text>
</comment>
<dbReference type="InterPro" id="IPR017452">
    <property type="entry name" value="GPCR_Rhodpsn_7TM"/>
</dbReference>
<feature type="transmembrane region" description="Helical" evidence="8">
    <location>
        <begin position="264"/>
        <end position="285"/>
    </location>
</feature>
<dbReference type="InterPro" id="IPR000276">
    <property type="entry name" value="GPCR_Rhodpsn"/>
</dbReference>
<dbReference type="PANTHER" id="PTHR24243">
    <property type="entry name" value="G-PROTEIN COUPLED RECEPTOR"/>
    <property type="match status" value="1"/>
</dbReference>
<keyword evidence="3 8" id="KW-1133">Transmembrane helix</keyword>
<dbReference type="Pfam" id="PF00001">
    <property type="entry name" value="7tm_1"/>
    <property type="match status" value="1"/>
</dbReference>
<evidence type="ECO:0000313" key="10">
    <source>
        <dbReference type="EMBL" id="CAF0809853.1"/>
    </source>
</evidence>
<dbReference type="PROSITE" id="PS50262">
    <property type="entry name" value="G_PROTEIN_RECEP_F1_2"/>
    <property type="match status" value="1"/>
</dbReference>
<feature type="domain" description="G-protein coupled receptors family 1 profile" evidence="9">
    <location>
        <begin position="31"/>
        <end position="283"/>
    </location>
</feature>
<evidence type="ECO:0000313" key="12">
    <source>
        <dbReference type="Proteomes" id="UP000663828"/>
    </source>
</evidence>
<keyword evidence="5 8" id="KW-0472">Membrane</keyword>
<feature type="transmembrane region" description="Helical" evidence="8">
    <location>
        <begin position="134"/>
        <end position="160"/>
    </location>
</feature>
<evidence type="ECO:0000256" key="4">
    <source>
        <dbReference type="ARBA" id="ARBA00023040"/>
    </source>
</evidence>
<dbReference type="GO" id="GO:0005886">
    <property type="term" value="C:plasma membrane"/>
    <property type="evidence" value="ECO:0007669"/>
    <property type="project" value="TreeGrafter"/>
</dbReference>
<evidence type="ECO:0000256" key="3">
    <source>
        <dbReference type="ARBA" id="ARBA00022989"/>
    </source>
</evidence>
<evidence type="ECO:0000256" key="1">
    <source>
        <dbReference type="ARBA" id="ARBA00004141"/>
    </source>
</evidence>
<evidence type="ECO:0000256" key="8">
    <source>
        <dbReference type="SAM" id="Phobius"/>
    </source>
</evidence>
<dbReference type="OrthoDB" id="2101615at2759"/>
<keyword evidence="7" id="KW-0807">Transducer</keyword>
<protein>
    <recommendedName>
        <fullName evidence="9">G-protein coupled receptors family 1 profile domain-containing protein</fullName>
    </recommendedName>
</protein>
<evidence type="ECO:0000256" key="2">
    <source>
        <dbReference type="ARBA" id="ARBA00022692"/>
    </source>
</evidence>
<feature type="transmembrane region" description="Helical" evidence="8">
    <location>
        <begin position="20"/>
        <end position="41"/>
    </location>
</feature>
<evidence type="ECO:0000313" key="11">
    <source>
        <dbReference type="EMBL" id="CAF1379817.1"/>
    </source>
</evidence>
<name>A0A813T777_ADIRI</name>
<dbReference type="EMBL" id="CAJNOR010000130">
    <property type="protein sequence ID" value="CAF0809853.1"/>
    <property type="molecule type" value="Genomic_DNA"/>
</dbReference>
<accession>A0A813T777</accession>
<evidence type="ECO:0000256" key="7">
    <source>
        <dbReference type="ARBA" id="ARBA00023224"/>
    </source>
</evidence>
<keyword evidence="2 8" id="KW-0812">Transmembrane</keyword>
<dbReference type="PANTHER" id="PTHR24243:SF208">
    <property type="entry name" value="PYROKININ-1 RECEPTOR"/>
    <property type="match status" value="1"/>
</dbReference>
<dbReference type="Proteomes" id="UP000663852">
    <property type="component" value="Unassembled WGS sequence"/>
</dbReference>
<comment type="subcellular location">
    <subcellularLocation>
        <location evidence="1">Membrane</location>
        <topology evidence="1">Multi-pass membrane protein</topology>
    </subcellularLocation>
</comment>
<keyword evidence="6" id="KW-0675">Receptor</keyword>
<dbReference type="AlphaFoldDB" id="A0A813T777"/>
<feature type="transmembrane region" description="Helical" evidence="8">
    <location>
        <begin position="224"/>
        <end position="244"/>
    </location>
</feature>
<dbReference type="SUPFAM" id="SSF81321">
    <property type="entry name" value="Family A G protein-coupled receptor-like"/>
    <property type="match status" value="1"/>
</dbReference>
<sequence>MSSSYVIYLNSLSQTISTYGSLALFVLGIFGNFVNIILFTFHRQLNKLPTTTFLVVSFLASQVNLCIVSIPQLLSRFAGSDPLTKYPILCKLRWFFGPVTAIVGLHGFCLAIINQYLLTSKHIRYRQLITRNRSYFICLTVIFYALVFLTPNLFYFTHWINSSNKTICDIINPIAANYNVYIGLVVYCFIPILTLSIFSLLMWLNVRRILVRQHEMEQTMTRLLIGQIIMVLLTTVAFVIHRMYFLYTKNLSKSSLQLAEENVISAVAVLFITSTHWMSFYVYVFTSKTFRHNLSDIIFRQQGQIRPAVAKTRTPAHKT</sequence>
<proteinExistence type="predicted"/>
<dbReference type="Gene3D" id="1.20.1070.10">
    <property type="entry name" value="Rhodopsin 7-helix transmembrane proteins"/>
    <property type="match status" value="1"/>
</dbReference>
<dbReference type="EMBL" id="CAJNOJ010000298">
    <property type="protein sequence ID" value="CAF1379817.1"/>
    <property type="molecule type" value="Genomic_DNA"/>
</dbReference>
<feature type="transmembrane region" description="Helical" evidence="8">
    <location>
        <begin position="180"/>
        <end position="204"/>
    </location>
</feature>
<reference evidence="10" key="1">
    <citation type="submission" date="2021-02" db="EMBL/GenBank/DDBJ databases">
        <authorList>
            <person name="Nowell W R."/>
        </authorList>
    </citation>
    <scope>NUCLEOTIDE SEQUENCE</scope>
</reference>
<keyword evidence="12" id="KW-1185">Reference proteome</keyword>
<evidence type="ECO:0000259" key="9">
    <source>
        <dbReference type="PROSITE" id="PS50262"/>
    </source>
</evidence>
<evidence type="ECO:0000256" key="5">
    <source>
        <dbReference type="ARBA" id="ARBA00023136"/>
    </source>
</evidence>
<evidence type="ECO:0000256" key="6">
    <source>
        <dbReference type="ARBA" id="ARBA00023170"/>
    </source>
</evidence>
<keyword evidence="4" id="KW-0297">G-protein coupled receptor</keyword>
<dbReference type="CDD" id="cd00637">
    <property type="entry name" value="7tm_classA_rhodopsin-like"/>
    <property type="match status" value="1"/>
</dbReference>
<dbReference type="GO" id="GO:0004930">
    <property type="term" value="F:G protein-coupled receptor activity"/>
    <property type="evidence" value="ECO:0007669"/>
    <property type="project" value="UniProtKB-KW"/>
</dbReference>
<gene>
    <name evidence="11" type="ORF">EDS130_LOCUS34860</name>
    <name evidence="10" type="ORF">XAT740_LOCUS3406</name>
</gene>
<dbReference type="Proteomes" id="UP000663828">
    <property type="component" value="Unassembled WGS sequence"/>
</dbReference>